<dbReference type="AlphaFoldDB" id="A0AAD7YMZ6"/>
<proteinExistence type="inferred from homology"/>
<evidence type="ECO:0000259" key="6">
    <source>
        <dbReference type="Pfam" id="PF00151"/>
    </source>
</evidence>
<evidence type="ECO:0000313" key="8">
    <source>
        <dbReference type="Proteomes" id="UP001231518"/>
    </source>
</evidence>
<evidence type="ECO:0000256" key="5">
    <source>
        <dbReference type="SAM" id="SignalP"/>
    </source>
</evidence>
<dbReference type="GO" id="GO:0016298">
    <property type="term" value="F:lipase activity"/>
    <property type="evidence" value="ECO:0007669"/>
    <property type="project" value="InterPro"/>
</dbReference>
<dbReference type="GO" id="GO:0016042">
    <property type="term" value="P:lipid catabolic process"/>
    <property type="evidence" value="ECO:0007669"/>
    <property type="project" value="TreeGrafter"/>
</dbReference>
<dbReference type="InterPro" id="IPR013818">
    <property type="entry name" value="Lipase"/>
</dbReference>
<dbReference type="SUPFAM" id="SSF53474">
    <property type="entry name" value="alpha/beta-Hydrolases"/>
    <property type="match status" value="1"/>
</dbReference>
<organism evidence="7 8">
    <name type="scientific">Mythimna separata</name>
    <name type="common">Oriental armyworm</name>
    <name type="synonym">Pseudaletia separata</name>
    <dbReference type="NCBI Taxonomy" id="271217"/>
    <lineage>
        <taxon>Eukaryota</taxon>
        <taxon>Metazoa</taxon>
        <taxon>Ecdysozoa</taxon>
        <taxon>Arthropoda</taxon>
        <taxon>Hexapoda</taxon>
        <taxon>Insecta</taxon>
        <taxon>Pterygota</taxon>
        <taxon>Neoptera</taxon>
        <taxon>Endopterygota</taxon>
        <taxon>Lepidoptera</taxon>
        <taxon>Glossata</taxon>
        <taxon>Ditrysia</taxon>
        <taxon>Noctuoidea</taxon>
        <taxon>Noctuidae</taxon>
        <taxon>Noctuinae</taxon>
        <taxon>Hadenini</taxon>
        <taxon>Mythimna</taxon>
    </lineage>
</organism>
<evidence type="ECO:0000313" key="7">
    <source>
        <dbReference type="EMBL" id="KAJ8721378.1"/>
    </source>
</evidence>
<dbReference type="EMBL" id="JARGEI010000013">
    <property type="protein sequence ID" value="KAJ8721378.1"/>
    <property type="molecule type" value="Genomic_DNA"/>
</dbReference>
<evidence type="ECO:0000256" key="3">
    <source>
        <dbReference type="ARBA" id="ARBA00022525"/>
    </source>
</evidence>
<reference evidence="7" key="1">
    <citation type="submission" date="2023-03" db="EMBL/GenBank/DDBJ databases">
        <title>Chromosome-level genomes of two armyworms, Mythimna separata and Mythimna loreyi, provide insights into the biosynthesis and reception of sex pheromones.</title>
        <authorList>
            <person name="Zhao H."/>
        </authorList>
    </citation>
    <scope>NUCLEOTIDE SEQUENCE</scope>
    <source>
        <strain evidence="7">BeijingLab</strain>
        <tissue evidence="7">Pupa</tissue>
    </source>
</reference>
<sequence length="177" mass="19925">MFALLGFMLLNWCNLTRTSEVPAQLDDVWNYRNARDYGLDPGRPLVSAYGSRQFRLGRDDAYVVHVIHTNAGFLGEDGLVGHADFCVNGGRLQPGCKGHVMRIARCSHFMSSCYFAASVRKRRRLVGIPCDSTCPKERGHWGIKFDRKAVMLGEDVPDSARGMYCISFDHNEDCPFD</sequence>
<feature type="chain" id="PRO_5042243695" description="Lipase domain-containing protein" evidence="5">
    <location>
        <begin position="19"/>
        <end position="177"/>
    </location>
</feature>
<dbReference type="InterPro" id="IPR029058">
    <property type="entry name" value="AB_hydrolase_fold"/>
</dbReference>
<gene>
    <name evidence="7" type="ORF">PYW07_002153</name>
</gene>
<comment type="similarity">
    <text evidence="2 4">Belongs to the AB hydrolase superfamily. Lipase family.</text>
</comment>
<protein>
    <recommendedName>
        <fullName evidence="6">Lipase domain-containing protein</fullName>
    </recommendedName>
</protein>
<dbReference type="Gene3D" id="3.40.50.1820">
    <property type="entry name" value="alpha/beta hydrolase"/>
    <property type="match status" value="1"/>
</dbReference>
<evidence type="ECO:0000256" key="4">
    <source>
        <dbReference type="RuleBase" id="RU004262"/>
    </source>
</evidence>
<dbReference type="InterPro" id="IPR000734">
    <property type="entry name" value="TAG_lipase"/>
</dbReference>
<accession>A0AAD7YMZ6</accession>
<evidence type="ECO:0000256" key="1">
    <source>
        <dbReference type="ARBA" id="ARBA00004613"/>
    </source>
</evidence>
<keyword evidence="3" id="KW-0964">Secreted</keyword>
<dbReference type="PANTHER" id="PTHR11610:SF36">
    <property type="entry name" value="LIPASE MEMBER H-A-LIKE PROTEIN"/>
    <property type="match status" value="1"/>
</dbReference>
<name>A0AAD7YMZ6_MYTSE</name>
<dbReference type="Proteomes" id="UP001231518">
    <property type="component" value="Chromosome 12"/>
</dbReference>
<dbReference type="PANTHER" id="PTHR11610">
    <property type="entry name" value="LIPASE"/>
    <property type="match status" value="1"/>
</dbReference>
<comment type="subcellular location">
    <subcellularLocation>
        <location evidence="1">Secreted</location>
    </subcellularLocation>
</comment>
<keyword evidence="5" id="KW-0732">Signal</keyword>
<comment type="caution">
    <text evidence="7">The sequence shown here is derived from an EMBL/GenBank/DDBJ whole genome shotgun (WGS) entry which is preliminary data.</text>
</comment>
<keyword evidence="8" id="KW-1185">Reference proteome</keyword>
<dbReference type="Pfam" id="PF00151">
    <property type="entry name" value="Lipase"/>
    <property type="match status" value="1"/>
</dbReference>
<dbReference type="GO" id="GO:0017171">
    <property type="term" value="F:serine hydrolase activity"/>
    <property type="evidence" value="ECO:0007669"/>
    <property type="project" value="TreeGrafter"/>
</dbReference>
<evidence type="ECO:0000256" key="2">
    <source>
        <dbReference type="ARBA" id="ARBA00010701"/>
    </source>
</evidence>
<feature type="domain" description="Lipase" evidence="6">
    <location>
        <begin position="37"/>
        <end position="133"/>
    </location>
</feature>
<feature type="signal peptide" evidence="5">
    <location>
        <begin position="1"/>
        <end position="18"/>
    </location>
</feature>
<dbReference type="GO" id="GO:0005615">
    <property type="term" value="C:extracellular space"/>
    <property type="evidence" value="ECO:0007669"/>
    <property type="project" value="TreeGrafter"/>
</dbReference>